<dbReference type="AlphaFoldDB" id="A0A7H8QNA4"/>
<dbReference type="SUPFAM" id="SSF53474">
    <property type="entry name" value="alpha/beta-Hydrolases"/>
    <property type="match status" value="1"/>
</dbReference>
<dbReference type="InterPro" id="IPR029058">
    <property type="entry name" value="AB_hydrolase_fold"/>
</dbReference>
<name>A0A7H8QNA4_TALRU</name>
<keyword evidence="3" id="KW-1185">Reference proteome</keyword>
<sequence>MATESPTILLIPGSWHQGPTFEPVASLLRARGHVAETITLPSAGGPTSSTATDDAKHIQDNYLKPLVAQGKNIVLVMHSYSGLPGTESVKGFARKDLAAQDKKGGVVGLLYESALLLPAGLSVASALPGGLDSFMELDGDKMYPKNPREKFYNDLDDETAEKHLAAIVYQAAPCVHTPLTYEAYRDVPTSYLFCTKDAGFPLIAQQMMAKIPGEGVVRTYSIDAGHFAMLSQPEAVADVIHQVAEATISIIDFLQTHLIFLISITFKMTNFALLLSLASLAHLATATAQYTPPSSLNVTTLTASNNASVLQCWSLSSGFSTSTEPGTSGAAIANIGILDSTANATLSVLPAQFDGGKHNAPAAQWVFFLSGVAHITLPHSSDEAFVVGGKHGGILALDTADVSADGHFTVYPTNEVTTALELPLADGKVPPHVLLHDGPCTAEEQNY</sequence>
<dbReference type="Gene3D" id="3.40.50.1820">
    <property type="entry name" value="alpha/beta hydrolase"/>
    <property type="match status" value="1"/>
</dbReference>
<evidence type="ECO:0000313" key="3">
    <source>
        <dbReference type="Proteomes" id="UP000509510"/>
    </source>
</evidence>
<dbReference type="PANTHER" id="PTHR37017:SF13">
    <property type="entry name" value="AB HYDROLASE-1 DOMAIN-CONTAINING PROTEIN"/>
    <property type="match status" value="1"/>
</dbReference>
<dbReference type="GeneID" id="55989261"/>
<dbReference type="InterPro" id="IPR000073">
    <property type="entry name" value="AB_hydrolase_1"/>
</dbReference>
<dbReference type="EMBL" id="CP055898">
    <property type="protein sequence ID" value="QKX54663.1"/>
    <property type="molecule type" value="Genomic_DNA"/>
</dbReference>
<organism evidence="2 3">
    <name type="scientific">Talaromyces rugulosus</name>
    <name type="common">Penicillium rugulosum</name>
    <dbReference type="NCBI Taxonomy" id="121627"/>
    <lineage>
        <taxon>Eukaryota</taxon>
        <taxon>Fungi</taxon>
        <taxon>Dikarya</taxon>
        <taxon>Ascomycota</taxon>
        <taxon>Pezizomycotina</taxon>
        <taxon>Eurotiomycetes</taxon>
        <taxon>Eurotiomycetidae</taxon>
        <taxon>Eurotiales</taxon>
        <taxon>Trichocomaceae</taxon>
        <taxon>Talaromyces</taxon>
        <taxon>Talaromyces sect. Islandici</taxon>
    </lineage>
</organism>
<dbReference type="RefSeq" id="XP_035340842.1">
    <property type="nucleotide sequence ID" value="XM_035484949.1"/>
</dbReference>
<protein>
    <recommendedName>
        <fullName evidence="1">AB hydrolase-1 domain-containing protein</fullName>
    </recommendedName>
</protein>
<proteinExistence type="predicted"/>
<gene>
    <name evidence="2" type="ORF">TRUGW13939_01751</name>
</gene>
<accession>A0A7H8QNA4</accession>
<dbReference type="InterPro" id="IPR052897">
    <property type="entry name" value="Sec-Metab_Biosynth_Hydrolase"/>
</dbReference>
<feature type="domain" description="AB hydrolase-1" evidence="1">
    <location>
        <begin position="8"/>
        <end position="239"/>
    </location>
</feature>
<dbReference type="OrthoDB" id="1263307at2759"/>
<dbReference type="Proteomes" id="UP000509510">
    <property type="component" value="Chromosome I"/>
</dbReference>
<dbReference type="Pfam" id="PF12697">
    <property type="entry name" value="Abhydrolase_6"/>
    <property type="match status" value="1"/>
</dbReference>
<evidence type="ECO:0000313" key="2">
    <source>
        <dbReference type="EMBL" id="QKX54663.1"/>
    </source>
</evidence>
<evidence type="ECO:0000259" key="1">
    <source>
        <dbReference type="Pfam" id="PF12697"/>
    </source>
</evidence>
<reference evidence="3" key="1">
    <citation type="submission" date="2020-06" db="EMBL/GenBank/DDBJ databases">
        <title>A chromosome-scale genome assembly of Talaromyces rugulosus W13939.</title>
        <authorList>
            <person name="Wang B."/>
            <person name="Guo L."/>
            <person name="Ye K."/>
            <person name="Wang L."/>
        </authorList>
    </citation>
    <scope>NUCLEOTIDE SEQUENCE [LARGE SCALE GENOMIC DNA]</scope>
    <source>
        <strain evidence="3">W13939</strain>
    </source>
</reference>
<dbReference type="PANTHER" id="PTHR37017">
    <property type="entry name" value="AB HYDROLASE-1 DOMAIN-CONTAINING PROTEIN-RELATED"/>
    <property type="match status" value="1"/>
</dbReference>
<dbReference type="KEGG" id="trg:TRUGW13939_01751"/>